<accession>A0ABS8U389</accession>
<dbReference type="RefSeq" id="WP_232178093.1">
    <property type="nucleotide sequence ID" value="NZ_JAJPWV010000004.1"/>
</dbReference>
<dbReference type="InterPro" id="IPR008928">
    <property type="entry name" value="6-hairpin_glycosidase_sf"/>
</dbReference>
<dbReference type="Pfam" id="PF16375">
    <property type="entry name" value="DUF4986"/>
    <property type="match status" value="1"/>
</dbReference>
<proteinExistence type="predicted"/>
<keyword evidence="5" id="KW-0378">Hydrolase</keyword>
<dbReference type="PANTHER" id="PTHR31151:SF0">
    <property type="entry name" value="PROLINE-TRNA LIGASE (DUF1680)"/>
    <property type="match status" value="1"/>
</dbReference>
<comment type="caution">
    <text evidence="5">The sequence shown here is derived from an EMBL/GenBank/DDBJ whole genome shotgun (WGS) entry which is preliminary data.</text>
</comment>
<dbReference type="Pfam" id="PF20736">
    <property type="entry name" value="Glyco_hydro127M"/>
    <property type="match status" value="1"/>
</dbReference>
<feature type="domain" description="Non-reducing end beta-L-arabinofuranosidase-like GH127 middle" evidence="4">
    <location>
        <begin position="424"/>
        <end position="519"/>
    </location>
</feature>
<dbReference type="EMBL" id="JAJPWV010000004">
    <property type="protein sequence ID" value="MCD8741583.1"/>
    <property type="molecule type" value="Genomic_DNA"/>
</dbReference>
<reference evidence="5 6" key="1">
    <citation type="submission" date="2021-12" db="EMBL/GenBank/DDBJ databases">
        <title>Mucilaginibacter roseus genome.</title>
        <authorList>
            <person name="Ferreira J.R."/>
            <person name="Newman J.D."/>
        </authorList>
    </citation>
    <scope>NUCLEOTIDE SEQUENCE [LARGE SCALE GENOMIC DNA]</scope>
    <source>
        <strain evidence="5 6">LMG 28454</strain>
    </source>
</reference>
<protein>
    <submittedName>
        <fullName evidence="5">Glycoside hydrolase family 127 protein</fullName>
    </submittedName>
</protein>
<feature type="domain" description="Non-reducing end beta-L-arabinofuranosidase-like GH127 catalytic" evidence="1">
    <location>
        <begin position="34"/>
        <end position="413"/>
    </location>
</feature>
<evidence type="ECO:0000313" key="6">
    <source>
        <dbReference type="Proteomes" id="UP001199919"/>
    </source>
</evidence>
<dbReference type="Pfam" id="PF20620">
    <property type="entry name" value="DUF6805"/>
    <property type="match status" value="1"/>
</dbReference>
<dbReference type="PANTHER" id="PTHR31151">
    <property type="entry name" value="PROLINE-TRNA LIGASE (DUF1680)"/>
    <property type="match status" value="1"/>
</dbReference>
<evidence type="ECO:0000259" key="4">
    <source>
        <dbReference type="Pfam" id="PF20736"/>
    </source>
</evidence>
<dbReference type="GO" id="GO:0016787">
    <property type="term" value="F:hydrolase activity"/>
    <property type="evidence" value="ECO:0007669"/>
    <property type="project" value="UniProtKB-KW"/>
</dbReference>
<dbReference type="SUPFAM" id="SSF48208">
    <property type="entry name" value="Six-hairpin glycosidases"/>
    <property type="match status" value="1"/>
</dbReference>
<evidence type="ECO:0000313" key="5">
    <source>
        <dbReference type="EMBL" id="MCD8741583.1"/>
    </source>
</evidence>
<evidence type="ECO:0000259" key="2">
    <source>
        <dbReference type="Pfam" id="PF16375"/>
    </source>
</evidence>
<dbReference type="InterPro" id="IPR046544">
    <property type="entry name" value="GH146_SB_dom"/>
</dbReference>
<feature type="domain" description="Glycoside hydrolase GH146 substrate-binding" evidence="3">
    <location>
        <begin position="653"/>
        <end position="781"/>
    </location>
</feature>
<evidence type="ECO:0000259" key="1">
    <source>
        <dbReference type="Pfam" id="PF07944"/>
    </source>
</evidence>
<organism evidence="5 6">
    <name type="scientific">Mucilaginibacter roseus</name>
    <dbReference type="NCBI Taxonomy" id="1528868"/>
    <lineage>
        <taxon>Bacteria</taxon>
        <taxon>Pseudomonadati</taxon>
        <taxon>Bacteroidota</taxon>
        <taxon>Sphingobacteriia</taxon>
        <taxon>Sphingobacteriales</taxon>
        <taxon>Sphingobacteriaceae</taxon>
        <taxon>Mucilaginibacter</taxon>
    </lineage>
</organism>
<dbReference type="InterPro" id="IPR032275">
    <property type="entry name" value="DUF4986"/>
</dbReference>
<dbReference type="Proteomes" id="UP001199919">
    <property type="component" value="Unassembled WGS sequence"/>
</dbReference>
<name>A0ABS8U389_9SPHI</name>
<gene>
    <name evidence="5" type="ORF">LT679_13290</name>
</gene>
<keyword evidence="6" id="KW-1185">Reference proteome</keyword>
<evidence type="ECO:0000259" key="3">
    <source>
        <dbReference type="Pfam" id="PF20620"/>
    </source>
</evidence>
<dbReference type="InterPro" id="IPR012878">
    <property type="entry name" value="Beta-AFase-like_GH127_cat"/>
</dbReference>
<feature type="domain" description="DUF4986" evidence="2">
    <location>
        <begin position="548"/>
        <end position="629"/>
    </location>
</feature>
<sequence length="784" mass="88206">MKVLSGPLMAAIVCGVSLTNVKAQQQVQQFPVSQVRLLPGPFQSAQQTDLNYILELDADRLLAPYLREAGLTPKAKSYGNWENTGLDGHIGGHYLSALAYMYASTGDKRIKERLDYMVAQLALCQQKDSDGYIGGVPGGKAMWKQVGLGDIQADNFSLNKHWVPLYNIHKTFAGLIDAYQVGGNQQAKTVLLKYADWAYRLTSKLSDAQIQSMLTSEHGGMNEVFADIAAISGDKKYLELARKFSHKKILNPLLHRQDSLTGIHANTQIPKVIGYMRIAELAHDTAWANAADYFWHDVVEHRTISIGGNSVSEHFNPINDFSGMVESREGPETCNSYNMLKLTGHLFMAKPKAAYMDYYERTLYNHILSSQNPDGGFVYFTPIRPQHYRVYSSPQQSFWCCVGSGLENHGRYGEYIYAHTAKDVFVNLFIPSTLNWAEKGMKLEQQTQLPYNDESTIKLTLKQPHTFALHLRYPAWVQNGAMQVWVNNVQIKLVKDANAYVAINRKWKTGDVIKVKLPMETKVEALPDGSEWVSFIHGPVVLAAATDTADQRGLFADDSRMGHVAGGPLRPLNDAPLIVADKAELPSAVQTVDSNKMIFKLTGIEQPKYQNLKLVPFYTLYNTRYVLYWPYTNKAGLTAMKDSMRRVEEARLKLDAITIDRITAGEQQPENDHAYKGENTWTGTYKDKHFRTARGWFTYTLKNPDKSAKTLLITYRKADNRAFDVYVDGIKLTSAKVGNTDSKGFYTAEFDVPPSAMQKQNMELSFRAQQGSQTEDVFEILVVR</sequence>
<dbReference type="Pfam" id="PF07944">
    <property type="entry name" value="Beta-AFase-like_GH127_cat"/>
    <property type="match status" value="1"/>
</dbReference>
<dbReference type="InterPro" id="IPR049046">
    <property type="entry name" value="Beta-AFase-like_GH127_middle"/>
</dbReference>